<name>A0ABS8HZN2_9FIRM</name>
<sequence length="63" mass="7535">MDYRNWEDPQIEDWENRSEGERQALFGLGLALGLGLGFGFTCSPRRHCYPRRYCWPRQGCWPR</sequence>
<keyword evidence="1" id="KW-1133">Transmembrane helix</keyword>
<organism evidence="2 3">
    <name type="scientific">Pelosinus baikalensis</name>
    <dbReference type="NCBI Taxonomy" id="2892015"/>
    <lineage>
        <taxon>Bacteria</taxon>
        <taxon>Bacillati</taxon>
        <taxon>Bacillota</taxon>
        <taxon>Negativicutes</taxon>
        <taxon>Selenomonadales</taxon>
        <taxon>Sporomusaceae</taxon>
        <taxon>Pelosinus</taxon>
    </lineage>
</organism>
<dbReference type="RefSeq" id="WP_007957465.1">
    <property type="nucleotide sequence ID" value="NZ_JAJHJB010000081.1"/>
</dbReference>
<keyword evidence="3" id="KW-1185">Reference proteome</keyword>
<keyword evidence="1" id="KW-0472">Membrane</keyword>
<reference evidence="2" key="1">
    <citation type="submission" date="2021-11" db="EMBL/GenBank/DDBJ databases">
        <title>Description of a new species Pelosinus isolated from the bottom sediments of Lake Baikal.</title>
        <authorList>
            <person name="Zakharyuk A."/>
        </authorList>
    </citation>
    <scope>NUCLEOTIDE SEQUENCE</scope>
    <source>
        <strain evidence="2">Bkl1</strain>
    </source>
</reference>
<feature type="transmembrane region" description="Helical" evidence="1">
    <location>
        <begin position="24"/>
        <end position="42"/>
    </location>
</feature>
<comment type="caution">
    <text evidence="2">The sequence shown here is derived from an EMBL/GenBank/DDBJ whole genome shotgun (WGS) entry which is preliminary data.</text>
</comment>
<evidence type="ECO:0000256" key="1">
    <source>
        <dbReference type="SAM" id="Phobius"/>
    </source>
</evidence>
<dbReference type="EMBL" id="JAJHJB010000081">
    <property type="protein sequence ID" value="MCC5468600.1"/>
    <property type="molecule type" value="Genomic_DNA"/>
</dbReference>
<keyword evidence="1" id="KW-0812">Transmembrane</keyword>
<proteinExistence type="predicted"/>
<dbReference type="Proteomes" id="UP001165492">
    <property type="component" value="Unassembled WGS sequence"/>
</dbReference>
<protein>
    <submittedName>
        <fullName evidence="2">Uncharacterized protein</fullName>
    </submittedName>
</protein>
<evidence type="ECO:0000313" key="3">
    <source>
        <dbReference type="Proteomes" id="UP001165492"/>
    </source>
</evidence>
<evidence type="ECO:0000313" key="2">
    <source>
        <dbReference type="EMBL" id="MCC5468600.1"/>
    </source>
</evidence>
<accession>A0ABS8HZN2</accession>
<gene>
    <name evidence="2" type="ORF">LMF89_25005</name>
</gene>